<evidence type="ECO:0000313" key="3">
    <source>
        <dbReference type="EMBL" id="SFV41356.1"/>
    </source>
</evidence>
<evidence type="ECO:0000259" key="2">
    <source>
        <dbReference type="Pfam" id="PF01757"/>
    </source>
</evidence>
<dbReference type="EMBL" id="LT630287">
    <property type="protein sequence ID" value="SFV41356.1"/>
    <property type="molecule type" value="Genomic_DNA"/>
</dbReference>
<organism evidence="3 4">
    <name type="scientific">Ligilactobacillus acidipiscis</name>
    <dbReference type="NCBI Taxonomy" id="89059"/>
    <lineage>
        <taxon>Bacteria</taxon>
        <taxon>Bacillati</taxon>
        <taxon>Bacillota</taxon>
        <taxon>Bacilli</taxon>
        <taxon>Lactobacillales</taxon>
        <taxon>Lactobacillaceae</taxon>
        <taxon>Ligilactobacillus</taxon>
    </lineage>
</organism>
<dbReference type="KEGG" id="laca:LAC1533_1933"/>
<keyword evidence="1" id="KW-0472">Membrane</keyword>
<gene>
    <name evidence="3" type="ORF">LAC1533_1933</name>
</gene>
<keyword evidence="3" id="KW-0808">Transferase</keyword>
<keyword evidence="1" id="KW-0812">Transmembrane</keyword>
<feature type="transmembrane region" description="Helical" evidence="1">
    <location>
        <begin position="32"/>
        <end position="53"/>
    </location>
</feature>
<feature type="domain" description="Acyltransferase 3" evidence="2">
    <location>
        <begin position="5"/>
        <end position="53"/>
    </location>
</feature>
<name>A0A1K1KV46_9LACO</name>
<reference evidence="4" key="1">
    <citation type="submission" date="2016-11" db="EMBL/GenBank/DDBJ databases">
        <authorList>
            <person name="Papadimitriou K."/>
        </authorList>
    </citation>
    <scope>NUCLEOTIDE SEQUENCE [LARGE SCALE GENOMIC DNA]</scope>
    <source>
        <strain evidence="4">ACA-DC 1533</strain>
    </source>
</reference>
<dbReference type="InterPro" id="IPR002656">
    <property type="entry name" value="Acyl_transf_3_dom"/>
</dbReference>
<dbReference type="OrthoDB" id="6623990at2"/>
<dbReference type="Proteomes" id="UP000190935">
    <property type="component" value="Chromosome I"/>
</dbReference>
<feature type="transmembrane region" description="Helical" evidence="1">
    <location>
        <begin position="7"/>
        <end position="26"/>
    </location>
</feature>
<evidence type="ECO:0000313" key="4">
    <source>
        <dbReference type="Proteomes" id="UP000190935"/>
    </source>
</evidence>
<sequence>MSKRIEWIDMARGIAIIMIVITHSLSQYSRSFFSALLFVVNVPIFFILSGYLFRKKI</sequence>
<evidence type="ECO:0000256" key="1">
    <source>
        <dbReference type="SAM" id="Phobius"/>
    </source>
</evidence>
<proteinExistence type="predicted"/>
<dbReference type="Pfam" id="PF01757">
    <property type="entry name" value="Acyl_transf_3"/>
    <property type="match status" value="1"/>
</dbReference>
<dbReference type="GO" id="GO:0016747">
    <property type="term" value="F:acyltransferase activity, transferring groups other than amino-acyl groups"/>
    <property type="evidence" value="ECO:0007669"/>
    <property type="project" value="InterPro"/>
</dbReference>
<dbReference type="AlphaFoldDB" id="A0A1K1KV46"/>
<accession>A0A1K1KV46</accession>
<keyword evidence="1" id="KW-1133">Transmembrane helix</keyword>
<protein>
    <submittedName>
        <fullName evidence="3">O-acetyltransferase</fullName>
    </submittedName>
</protein>